<dbReference type="InterPro" id="IPR052196">
    <property type="entry name" value="Bact_Kbp"/>
</dbReference>
<feature type="domain" description="LysM" evidence="3">
    <location>
        <begin position="19"/>
        <end position="67"/>
    </location>
</feature>
<organism evidence="4 5">
    <name type="scientific">Hallerella porci</name>
    <dbReference type="NCBI Taxonomy" id="1945871"/>
    <lineage>
        <taxon>Bacteria</taxon>
        <taxon>Pseudomonadati</taxon>
        <taxon>Fibrobacterota</taxon>
        <taxon>Fibrobacteria</taxon>
        <taxon>Fibrobacterales</taxon>
        <taxon>Fibrobacteraceae</taxon>
        <taxon>Hallerella</taxon>
    </lineage>
</organism>
<evidence type="ECO:0000313" key="4">
    <source>
        <dbReference type="EMBL" id="PWL04015.1"/>
    </source>
</evidence>
<dbReference type="Pfam" id="PF01476">
    <property type="entry name" value="LysM"/>
    <property type="match status" value="1"/>
</dbReference>
<dbReference type="PANTHER" id="PTHR34700">
    <property type="entry name" value="POTASSIUM BINDING PROTEIN KBP"/>
    <property type="match status" value="1"/>
</dbReference>
<evidence type="ECO:0000259" key="3">
    <source>
        <dbReference type="PROSITE" id="PS51782"/>
    </source>
</evidence>
<feature type="signal peptide" evidence="2">
    <location>
        <begin position="1"/>
        <end position="20"/>
    </location>
</feature>
<dbReference type="RefSeq" id="WP_106198371.1">
    <property type="nucleotide sequence ID" value="NZ_QGHD01000001.1"/>
</dbReference>
<sequence>MRHLKSITMALGLAALAASAYFVKEGDTLWDISDEYLNNPFAWPDLWENNQHIKDPHWIYPGDSIYLGEATADSAKPEPKKPTAPCATASPDSTLPKGVSVPSGCAGNENSNFDKMLGALANDTAHAKKKTPPKTGTSFYYSQRPAPKTFNGYYQVLAPIVTSPKELKADSSWFEIKSGEKHEPLVHTTEKEIVLGIGMNTPQKAHVGDMVEIWDARRVNLPQTKIRKEEQGAILRYTGLARITDVGDTLSRAVILQTMSEIRMDHAKARLQKPFTPINVSGYENVKSTAIKEMAIVRYSLEKNLVVGPYGYVMIDQGTDHGYAVGDGVAIWERDRSDSLIPPRLLARGLVTSVNPDIAIILIRESYYGDRRIDFGNLASITHKANVVK</sequence>
<dbReference type="SUPFAM" id="SSF54106">
    <property type="entry name" value="LysM domain"/>
    <property type="match status" value="1"/>
</dbReference>
<protein>
    <submittedName>
        <fullName evidence="4">LysM domain-containing protein</fullName>
    </submittedName>
</protein>
<dbReference type="InterPro" id="IPR036779">
    <property type="entry name" value="LysM_dom_sf"/>
</dbReference>
<comment type="caution">
    <text evidence="4">The sequence shown here is derived from an EMBL/GenBank/DDBJ whole genome shotgun (WGS) entry which is preliminary data.</text>
</comment>
<proteinExistence type="predicted"/>
<name>A0ABX5LNK1_9BACT</name>
<dbReference type="PANTHER" id="PTHR34700:SF4">
    <property type="entry name" value="PHAGE-LIKE ELEMENT PBSX PROTEIN XKDP"/>
    <property type="match status" value="1"/>
</dbReference>
<dbReference type="CDD" id="cd00118">
    <property type="entry name" value="LysM"/>
    <property type="match status" value="1"/>
</dbReference>
<reference evidence="4 5" key="1">
    <citation type="submission" date="2018-05" db="EMBL/GenBank/DDBJ databases">
        <title>Animal gut microbial communities from fecal samples from Wisconsin, USA.</title>
        <authorList>
            <person name="Neumann A."/>
        </authorList>
    </citation>
    <scope>NUCLEOTIDE SEQUENCE [LARGE SCALE GENOMIC DNA]</scope>
    <source>
        <strain evidence="4 5">UWS4</strain>
    </source>
</reference>
<dbReference type="InterPro" id="IPR018392">
    <property type="entry name" value="LysM"/>
</dbReference>
<keyword evidence="5" id="KW-1185">Reference proteome</keyword>
<dbReference type="PROSITE" id="PS51782">
    <property type="entry name" value="LYSM"/>
    <property type="match status" value="1"/>
</dbReference>
<feature type="chain" id="PRO_5047073343" evidence="2">
    <location>
        <begin position="21"/>
        <end position="389"/>
    </location>
</feature>
<keyword evidence="2" id="KW-0732">Signal</keyword>
<dbReference type="Gene3D" id="3.10.350.10">
    <property type="entry name" value="LysM domain"/>
    <property type="match status" value="1"/>
</dbReference>
<evidence type="ECO:0000256" key="2">
    <source>
        <dbReference type="SAM" id="SignalP"/>
    </source>
</evidence>
<dbReference type="EMBL" id="QGHD01000001">
    <property type="protein sequence ID" value="PWL04015.1"/>
    <property type="molecule type" value="Genomic_DNA"/>
</dbReference>
<accession>A0ABX5LNK1</accession>
<gene>
    <name evidence="4" type="ORF">B0H50_10126</name>
</gene>
<feature type="region of interest" description="Disordered" evidence="1">
    <location>
        <begin position="73"/>
        <end position="103"/>
    </location>
</feature>
<evidence type="ECO:0000256" key="1">
    <source>
        <dbReference type="SAM" id="MobiDB-lite"/>
    </source>
</evidence>
<dbReference type="Proteomes" id="UP000245523">
    <property type="component" value="Unassembled WGS sequence"/>
</dbReference>
<evidence type="ECO:0000313" key="5">
    <source>
        <dbReference type="Proteomes" id="UP000245523"/>
    </source>
</evidence>